<dbReference type="Pfam" id="PF00126">
    <property type="entry name" value="HTH_1"/>
    <property type="match status" value="1"/>
</dbReference>
<dbReference type="InterPro" id="IPR036390">
    <property type="entry name" value="WH_DNA-bd_sf"/>
</dbReference>
<dbReference type="PANTHER" id="PTHR30346">
    <property type="entry name" value="TRANSCRIPTIONAL DUAL REGULATOR HCAR-RELATED"/>
    <property type="match status" value="1"/>
</dbReference>
<dbReference type="SUPFAM" id="SSF53850">
    <property type="entry name" value="Periplasmic binding protein-like II"/>
    <property type="match status" value="1"/>
</dbReference>
<evidence type="ECO:0000313" key="8">
    <source>
        <dbReference type="EMBL" id="WCR04632.1"/>
    </source>
</evidence>
<dbReference type="Gene3D" id="3.40.190.10">
    <property type="entry name" value="Periplasmic binding protein-like II"/>
    <property type="match status" value="2"/>
</dbReference>
<dbReference type="PROSITE" id="PS50931">
    <property type="entry name" value="HTH_LYSR"/>
    <property type="match status" value="1"/>
</dbReference>
<organism evidence="7 9">
    <name type="scientific">Paracoccus saliphilus</name>
    <dbReference type="NCBI Taxonomy" id="405559"/>
    <lineage>
        <taxon>Bacteria</taxon>
        <taxon>Pseudomonadati</taxon>
        <taxon>Pseudomonadota</taxon>
        <taxon>Alphaproteobacteria</taxon>
        <taxon>Rhodobacterales</taxon>
        <taxon>Paracoccaceae</taxon>
        <taxon>Paracoccus</taxon>
    </lineage>
</organism>
<evidence type="ECO:0000256" key="5">
    <source>
        <dbReference type="ARBA" id="ARBA00023163"/>
    </source>
</evidence>
<dbReference type="CDD" id="cd08411">
    <property type="entry name" value="PBP2_OxyR"/>
    <property type="match status" value="1"/>
</dbReference>
<name>A0AA46A5V6_9RHOB</name>
<dbReference type="SUPFAM" id="SSF46785">
    <property type="entry name" value="Winged helix' DNA-binding domain"/>
    <property type="match status" value="1"/>
</dbReference>
<dbReference type="EMBL" id="FTOU01000007">
    <property type="protein sequence ID" value="SIS87757.1"/>
    <property type="molecule type" value="Genomic_DNA"/>
</dbReference>
<keyword evidence="4" id="KW-0010">Activator</keyword>
<dbReference type="PANTHER" id="PTHR30346:SF26">
    <property type="entry name" value="HYDROGEN PEROXIDE-INDUCIBLE GENES ACTIVATOR"/>
    <property type="match status" value="1"/>
</dbReference>
<keyword evidence="2" id="KW-0805">Transcription regulation</keyword>
<dbReference type="Proteomes" id="UP000186216">
    <property type="component" value="Unassembled WGS sequence"/>
</dbReference>
<evidence type="ECO:0000256" key="3">
    <source>
        <dbReference type="ARBA" id="ARBA00023125"/>
    </source>
</evidence>
<dbReference type="Pfam" id="PF03466">
    <property type="entry name" value="LysR_substrate"/>
    <property type="match status" value="1"/>
</dbReference>
<dbReference type="FunFam" id="1.10.10.10:FF:000001">
    <property type="entry name" value="LysR family transcriptional regulator"/>
    <property type="match status" value="1"/>
</dbReference>
<keyword evidence="10" id="KW-1185">Reference proteome</keyword>
<accession>A0AA46A5V6</accession>
<dbReference type="GO" id="GO:0003700">
    <property type="term" value="F:DNA-binding transcription factor activity"/>
    <property type="evidence" value="ECO:0007669"/>
    <property type="project" value="InterPro"/>
</dbReference>
<dbReference type="GO" id="GO:0003677">
    <property type="term" value="F:DNA binding"/>
    <property type="evidence" value="ECO:0007669"/>
    <property type="project" value="UniProtKB-KW"/>
</dbReference>
<dbReference type="RefSeq" id="WP_076526096.1">
    <property type="nucleotide sequence ID" value="NZ_CP067140.1"/>
</dbReference>
<dbReference type="GO" id="GO:0032993">
    <property type="term" value="C:protein-DNA complex"/>
    <property type="evidence" value="ECO:0007669"/>
    <property type="project" value="TreeGrafter"/>
</dbReference>
<feature type="domain" description="HTH lysR-type" evidence="6">
    <location>
        <begin position="3"/>
        <end position="60"/>
    </location>
</feature>
<evidence type="ECO:0000256" key="1">
    <source>
        <dbReference type="ARBA" id="ARBA00009437"/>
    </source>
</evidence>
<dbReference type="AlphaFoldDB" id="A0AA46A5V6"/>
<reference evidence="8 10" key="2">
    <citation type="submission" date="2021-01" db="EMBL/GenBank/DDBJ databases">
        <title>Biogeographic distribution of Paracoccus.</title>
        <authorList>
            <person name="Hollensteiner J."/>
            <person name="Leineberger J."/>
            <person name="Brinkhoff T."/>
            <person name="Daniel R."/>
        </authorList>
    </citation>
    <scope>NUCLEOTIDE SEQUENCE [LARGE SCALE GENOMIC DNA]</scope>
    <source>
        <strain evidence="8 10">DSM 18447</strain>
    </source>
</reference>
<evidence type="ECO:0000256" key="4">
    <source>
        <dbReference type="ARBA" id="ARBA00023159"/>
    </source>
</evidence>
<sequence>MNITFRQLRYFLALAEQGHFTRAAETIHVTQPALSMQIRALEDMAGGQLVERTPTGIVLTPRGRALADHARRVLATMSGLEQALRQPGQGGRLRLGMIPTVAPYLLPEALPELRASDIGRDLHLREAMTERLLNELESGRLDAAVVATPPENDSMVAVALFTDRFLLAGSSGRIAGFSDRADDLRPQSLDPAQLLLLDEGHCLGDQALEVCGLSRRGGRLDLGAASLSTLCRLAAQGMGLTFLPEIARRQEMAAAPGLAAIRFPDPQPARQVLLMRRASTPADGWFDELADTLRHAGQGLLADDEA</sequence>
<keyword evidence="5" id="KW-0804">Transcription</keyword>
<protein>
    <submittedName>
        <fullName evidence="8">LysR family transcriptional regulator</fullName>
    </submittedName>
    <submittedName>
        <fullName evidence="7">Transcriptional regulator, LysR family</fullName>
    </submittedName>
</protein>
<dbReference type="EMBL" id="CP067140">
    <property type="protein sequence ID" value="WCR04632.1"/>
    <property type="molecule type" value="Genomic_DNA"/>
</dbReference>
<dbReference type="Gene3D" id="1.10.10.10">
    <property type="entry name" value="Winged helix-like DNA-binding domain superfamily/Winged helix DNA-binding domain"/>
    <property type="match status" value="1"/>
</dbReference>
<dbReference type="Proteomes" id="UP001215549">
    <property type="component" value="Chromosome"/>
</dbReference>
<gene>
    <name evidence="8" type="ORF">JHX88_07920</name>
    <name evidence="7" type="ORF">SAMN05421772_10795</name>
</gene>
<reference evidence="7 9" key="1">
    <citation type="submission" date="2017-01" db="EMBL/GenBank/DDBJ databases">
        <authorList>
            <person name="Varghese N."/>
            <person name="Submissions S."/>
        </authorList>
    </citation>
    <scope>NUCLEOTIDE SEQUENCE [LARGE SCALE GENOMIC DNA]</scope>
    <source>
        <strain evidence="7 9">DSM 18447</strain>
    </source>
</reference>
<proteinExistence type="inferred from homology"/>
<dbReference type="InterPro" id="IPR000847">
    <property type="entry name" value="LysR_HTH_N"/>
</dbReference>
<comment type="similarity">
    <text evidence="1">Belongs to the LysR transcriptional regulatory family.</text>
</comment>
<keyword evidence="3" id="KW-0238">DNA-binding</keyword>
<dbReference type="InterPro" id="IPR036388">
    <property type="entry name" value="WH-like_DNA-bd_sf"/>
</dbReference>
<evidence type="ECO:0000313" key="10">
    <source>
        <dbReference type="Proteomes" id="UP001215549"/>
    </source>
</evidence>
<evidence type="ECO:0000313" key="7">
    <source>
        <dbReference type="EMBL" id="SIS87757.1"/>
    </source>
</evidence>
<dbReference type="InterPro" id="IPR005119">
    <property type="entry name" value="LysR_subst-bd"/>
</dbReference>
<evidence type="ECO:0000256" key="2">
    <source>
        <dbReference type="ARBA" id="ARBA00023015"/>
    </source>
</evidence>
<evidence type="ECO:0000259" key="6">
    <source>
        <dbReference type="PROSITE" id="PS50931"/>
    </source>
</evidence>
<dbReference type="PRINTS" id="PR00039">
    <property type="entry name" value="HTHLYSR"/>
</dbReference>
<evidence type="ECO:0000313" key="9">
    <source>
        <dbReference type="Proteomes" id="UP000186216"/>
    </source>
</evidence>